<feature type="compositionally biased region" description="Pro residues" evidence="1">
    <location>
        <begin position="252"/>
        <end position="297"/>
    </location>
</feature>
<reference evidence="6" key="3">
    <citation type="journal article" date="2019" name="Int. J. Syst. Evol. Microbiol.">
        <title>The Global Catalogue of Microorganisms (GCM) 10K type strain sequencing project: providing services to taxonomists for standard genome sequencing and annotation.</title>
        <authorList>
            <consortium name="The Broad Institute Genomics Platform"/>
            <consortium name="The Broad Institute Genome Sequencing Center for Infectious Disease"/>
            <person name="Wu L."/>
            <person name="Ma J."/>
        </authorList>
    </citation>
    <scope>NUCLEOTIDE SEQUENCE [LARGE SCALE GENOMIC DNA]</scope>
    <source>
        <strain evidence="6">JCM 10664</strain>
    </source>
</reference>
<evidence type="ECO:0000313" key="5">
    <source>
        <dbReference type="Proteomes" id="UP000597989"/>
    </source>
</evidence>
<keyword evidence="6" id="KW-1185">Reference proteome</keyword>
<keyword evidence="2" id="KW-1133">Transmembrane helix</keyword>
<reference evidence="3" key="5">
    <citation type="submission" date="2023-12" db="EMBL/GenBank/DDBJ databases">
        <authorList>
            <person name="Sun Q."/>
            <person name="Inoue M."/>
        </authorList>
    </citation>
    <scope>NUCLEOTIDE SEQUENCE</scope>
    <source>
        <strain evidence="3">JCM 10664</strain>
    </source>
</reference>
<feature type="region of interest" description="Disordered" evidence="1">
    <location>
        <begin position="246"/>
        <end position="297"/>
    </location>
</feature>
<feature type="region of interest" description="Disordered" evidence="1">
    <location>
        <begin position="192"/>
        <end position="211"/>
    </location>
</feature>
<gene>
    <name evidence="3" type="ORF">GCM10009545_11160</name>
    <name evidence="4" type="ORF">GCM10011581_00930</name>
</gene>
<sequence>MSTSIEKRVRKATISAIVIGVVLLIGVVSATIGGDSPQNTFTSENSTYYSDSQKYSGPPIQRFTAADARQLAQRLAEAEKAHGVCFGWKLVDGATRQFDQGSSRGPGIPASTCPRWAEVQVFVAAAATDDDLDAADLEVEASSEFTSLPDTEEFVSLGVTADSLAEEPVTVTGQAALGLPLLLLESGALQAPQAPAPVPGNQAVPPLPPGDGSGSSWVVWAWLGGLGAVVVIALVLGFVARAKQQKSAPDTPAGPPPAPQQPGPPLNQPPWPPQGPPPPRPGQPPQGPPWPPQPPRR</sequence>
<feature type="compositionally biased region" description="Low complexity" evidence="1">
    <location>
        <begin position="192"/>
        <end position="204"/>
    </location>
</feature>
<evidence type="ECO:0000313" key="4">
    <source>
        <dbReference type="EMBL" id="GGI67891.1"/>
    </source>
</evidence>
<feature type="transmembrane region" description="Helical" evidence="2">
    <location>
        <begin position="217"/>
        <end position="239"/>
    </location>
</feature>
<feature type="transmembrane region" description="Helical" evidence="2">
    <location>
        <begin position="12"/>
        <end position="32"/>
    </location>
</feature>
<evidence type="ECO:0000256" key="2">
    <source>
        <dbReference type="SAM" id="Phobius"/>
    </source>
</evidence>
<proteinExistence type="predicted"/>
<name>A0A917N688_9PSEU</name>
<evidence type="ECO:0000313" key="3">
    <source>
        <dbReference type="EMBL" id="GAA0510904.1"/>
    </source>
</evidence>
<dbReference type="AlphaFoldDB" id="A0A917N688"/>
<dbReference type="RefSeq" id="WP_188984213.1">
    <property type="nucleotide sequence ID" value="NZ_BAAAHC010000005.1"/>
</dbReference>
<keyword evidence="2" id="KW-0472">Membrane</keyword>
<keyword evidence="2" id="KW-0812">Transmembrane</keyword>
<evidence type="ECO:0000256" key="1">
    <source>
        <dbReference type="SAM" id="MobiDB-lite"/>
    </source>
</evidence>
<dbReference type="Proteomes" id="UP000597989">
    <property type="component" value="Unassembled WGS sequence"/>
</dbReference>
<organism evidence="4 5">
    <name type="scientific">Saccharopolyspora thermophila</name>
    <dbReference type="NCBI Taxonomy" id="89367"/>
    <lineage>
        <taxon>Bacteria</taxon>
        <taxon>Bacillati</taxon>
        <taxon>Actinomycetota</taxon>
        <taxon>Actinomycetes</taxon>
        <taxon>Pseudonocardiales</taxon>
        <taxon>Pseudonocardiaceae</taxon>
        <taxon>Saccharopolyspora</taxon>
    </lineage>
</organism>
<evidence type="ECO:0000313" key="6">
    <source>
        <dbReference type="Proteomes" id="UP001500220"/>
    </source>
</evidence>
<dbReference type="Proteomes" id="UP001500220">
    <property type="component" value="Unassembled WGS sequence"/>
</dbReference>
<protein>
    <submittedName>
        <fullName evidence="4">Uncharacterized protein</fullName>
    </submittedName>
</protein>
<dbReference type="EMBL" id="BMMT01000001">
    <property type="protein sequence ID" value="GGI67891.1"/>
    <property type="molecule type" value="Genomic_DNA"/>
</dbReference>
<reference evidence="4 5" key="2">
    <citation type="journal article" date="2014" name="Int. J. Syst. Evol. Microbiol.">
        <title>Complete genome sequence of Corynebacterium casei LMG S-19264T (=DSM 44701T), isolated from a smear-ripened cheese.</title>
        <authorList>
            <consortium name="US DOE Joint Genome Institute (JGI-PGF)"/>
            <person name="Walter F."/>
            <person name="Albersmeier A."/>
            <person name="Kalinowski J."/>
            <person name="Ruckert C."/>
        </authorList>
    </citation>
    <scope>NUCLEOTIDE SEQUENCE [LARGE SCALE GENOMIC DNA]</scope>
    <source>
        <strain evidence="4 5">CGMCC 4.7206</strain>
    </source>
</reference>
<accession>A0A917N688</accession>
<dbReference type="EMBL" id="BAAAHC010000005">
    <property type="protein sequence ID" value="GAA0510904.1"/>
    <property type="molecule type" value="Genomic_DNA"/>
</dbReference>
<comment type="caution">
    <text evidence="4">The sequence shown here is derived from an EMBL/GenBank/DDBJ whole genome shotgun (WGS) entry which is preliminary data.</text>
</comment>
<reference evidence="3" key="1">
    <citation type="journal article" date="2014" name="Int. J. Syst. Evol. Microbiol.">
        <title>Complete genome of a new Firmicutes species belonging to the dominant human colonic microbiota ('Ruminococcus bicirculans') reveals two chromosomes and a selective capacity to utilize plant glucans.</title>
        <authorList>
            <consortium name="NISC Comparative Sequencing Program"/>
            <person name="Wegmann U."/>
            <person name="Louis P."/>
            <person name="Goesmann A."/>
            <person name="Henrissat B."/>
            <person name="Duncan S.H."/>
            <person name="Flint H.J."/>
        </authorList>
    </citation>
    <scope>NUCLEOTIDE SEQUENCE</scope>
    <source>
        <strain evidence="3">JCM 10664</strain>
    </source>
</reference>
<reference evidence="4" key="4">
    <citation type="submission" date="2020-09" db="EMBL/GenBank/DDBJ databases">
        <authorList>
            <person name="Sun Q."/>
            <person name="Zhou Y."/>
        </authorList>
    </citation>
    <scope>NUCLEOTIDE SEQUENCE</scope>
    <source>
        <strain evidence="4">CGMCC 4.7206</strain>
    </source>
</reference>